<dbReference type="Proteomes" id="UP000283433">
    <property type="component" value="Unassembled WGS sequence"/>
</dbReference>
<organism evidence="1 2">
    <name type="scientific">Pelobium manganitolerans</name>
    <dbReference type="NCBI Taxonomy" id="1842495"/>
    <lineage>
        <taxon>Bacteria</taxon>
        <taxon>Pseudomonadati</taxon>
        <taxon>Bacteroidota</taxon>
        <taxon>Sphingobacteriia</taxon>
        <taxon>Sphingobacteriales</taxon>
        <taxon>Sphingobacteriaceae</taxon>
        <taxon>Pelobium</taxon>
    </lineage>
</organism>
<accession>A0A419S8W6</accession>
<evidence type="ECO:0008006" key="3">
    <source>
        <dbReference type="Google" id="ProtNLM"/>
    </source>
</evidence>
<gene>
    <name evidence="1" type="ORF">BCY91_16100</name>
</gene>
<evidence type="ECO:0000313" key="2">
    <source>
        <dbReference type="Proteomes" id="UP000283433"/>
    </source>
</evidence>
<dbReference type="RefSeq" id="WP_120181038.1">
    <property type="nucleotide sequence ID" value="NZ_MBTA01000005.1"/>
</dbReference>
<dbReference type="EMBL" id="MBTA01000005">
    <property type="protein sequence ID" value="RKD18322.1"/>
    <property type="molecule type" value="Genomic_DNA"/>
</dbReference>
<name>A0A419S8W6_9SPHI</name>
<dbReference type="AlphaFoldDB" id="A0A419S8W6"/>
<reference evidence="1 2" key="1">
    <citation type="submission" date="2016-07" db="EMBL/GenBank/DDBJ databases">
        <title>Genome of Pelobium manganitolerans.</title>
        <authorList>
            <person name="Wu S."/>
            <person name="Wang G."/>
        </authorList>
    </citation>
    <scope>NUCLEOTIDE SEQUENCE [LARGE SCALE GENOMIC DNA]</scope>
    <source>
        <strain evidence="1 2">YS-25</strain>
    </source>
</reference>
<comment type="caution">
    <text evidence="1">The sequence shown here is derived from an EMBL/GenBank/DDBJ whole genome shotgun (WGS) entry which is preliminary data.</text>
</comment>
<keyword evidence="2" id="KW-1185">Reference proteome</keyword>
<protein>
    <recommendedName>
        <fullName evidence="3">PIN domain-containing protein</fullName>
    </recommendedName>
</protein>
<evidence type="ECO:0000313" key="1">
    <source>
        <dbReference type="EMBL" id="RKD18322.1"/>
    </source>
</evidence>
<sequence>MSEEVENLAKTYISERALGKASENDAYHIALSSVYRLDCLISWNFKHIVNFDKIKMFNSINMRMGYPLIDIRSPLEFLKDEK</sequence>
<proteinExistence type="predicted"/>